<name>A0ACB8AWL5_9AGAM</name>
<sequence>MSYPKSPNFGLSVLSDLAQFRPHFTRTSIFAPPSVRQKDTTSIHEHLVRL</sequence>
<organism evidence="1 2">
    <name type="scientific">Leucogyrophana mollusca</name>
    <dbReference type="NCBI Taxonomy" id="85980"/>
    <lineage>
        <taxon>Eukaryota</taxon>
        <taxon>Fungi</taxon>
        <taxon>Dikarya</taxon>
        <taxon>Basidiomycota</taxon>
        <taxon>Agaricomycotina</taxon>
        <taxon>Agaricomycetes</taxon>
        <taxon>Agaricomycetidae</taxon>
        <taxon>Boletales</taxon>
        <taxon>Boletales incertae sedis</taxon>
        <taxon>Leucogyrophana</taxon>
    </lineage>
</organism>
<reference evidence="1" key="1">
    <citation type="journal article" date="2021" name="New Phytol.">
        <title>Evolutionary innovations through gain and loss of genes in the ectomycorrhizal Boletales.</title>
        <authorList>
            <person name="Wu G."/>
            <person name="Miyauchi S."/>
            <person name="Morin E."/>
            <person name="Kuo A."/>
            <person name="Drula E."/>
            <person name="Varga T."/>
            <person name="Kohler A."/>
            <person name="Feng B."/>
            <person name="Cao Y."/>
            <person name="Lipzen A."/>
            <person name="Daum C."/>
            <person name="Hundley H."/>
            <person name="Pangilinan J."/>
            <person name="Johnson J."/>
            <person name="Barry K."/>
            <person name="LaButti K."/>
            <person name="Ng V."/>
            <person name="Ahrendt S."/>
            <person name="Min B."/>
            <person name="Choi I.G."/>
            <person name="Park H."/>
            <person name="Plett J.M."/>
            <person name="Magnuson J."/>
            <person name="Spatafora J.W."/>
            <person name="Nagy L.G."/>
            <person name="Henrissat B."/>
            <person name="Grigoriev I.V."/>
            <person name="Yang Z.L."/>
            <person name="Xu J."/>
            <person name="Martin F.M."/>
        </authorList>
    </citation>
    <scope>NUCLEOTIDE SEQUENCE</scope>
    <source>
        <strain evidence="1">KUC20120723A-06</strain>
    </source>
</reference>
<dbReference type="EMBL" id="MU266900">
    <property type="protein sequence ID" value="KAH7917910.1"/>
    <property type="molecule type" value="Genomic_DNA"/>
</dbReference>
<gene>
    <name evidence="1" type="ORF">BV22DRAFT_1042112</name>
</gene>
<feature type="non-terminal residue" evidence="1">
    <location>
        <position position="50"/>
    </location>
</feature>
<proteinExistence type="predicted"/>
<comment type="caution">
    <text evidence="1">The sequence shown here is derived from an EMBL/GenBank/DDBJ whole genome shotgun (WGS) entry which is preliminary data.</text>
</comment>
<dbReference type="Proteomes" id="UP000790709">
    <property type="component" value="Unassembled WGS sequence"/>
</dbReference>
<keyword evidence="2" id="KW-1185">Reference proteome</keyword>
<protein>
    <submittedName>
        <fullName evidence="1">Uncharacterized protein</fullName>
    </submittedName>
</protein>
<accession>A0ACB8AWL5</accession>
<evidence type="ECO:0000313" key="2">
    <source>
        <dbReference type="Proteomes" id="UP000790709"/>
    </source>
</evidence>
<evidence type="ECO:0000313" key="1">
    <source>
        <dbReference type="EMBL" id="KAH7917910.1"/>
    </source>
</evidence>